<feature type="compositionally biased region" description="Polar residues" evidence="1">
    <location>
        <begin position="1"/>
        <end position="23"/>
    </location>
</feature>
<organism evidence="2 3">
    <name type="scientific">Funneliformis geosporum</name>
    <dbReference type="NCBI Taxonomy" id="1117311"/>
    <lineage>
        <taxon>Eukaryota</taxon>
        <taxon>Fungi</taxon>
        <taxon>Fungi incertae sedis</taxon>
        <taxon>Mucoromycota</taxon>
        <taxon>Glomeromycotina</taxon>
        <taxon>Glomeromycetes</taxon>
        <taxon>Glomerales</taxon>
        <taxon>Glomeraceae</taxon>
        <taxon>Funneliformis</taxon>
    </lineage>
</organism>
<name>A0A9W4SEH4_9GLOM</name>
<evidence type="ECO:0000256" key="1">
    <source>
        <dbReference type="SAM" id="MobiDB-lite"/>
    </source>
</evidence>
<dbReference type="EMBL" id="CAMKVN010000235">
    <property type="protein sequence ID" value="CAI2165579.1"/>
    <property type="molecule type" value="Genomic_DNA"/>
</dbReference>
<gene>
    <name evidence="2" type="ORF">FWILDA_LOCUS2142</name>
</gene>
<dbReference type="Proteomes" id="UP001153678">
    <property type="component" value="Unassembled WGS sequence"/>
</dbReference>
<keyword evidence="3" id="KW-1185">Reference proteome</keyword>
<evidence type="ECO:0000313" key="3">
    <source>
        <dbReference type="Proteomes" id="UP001153678"/>
    </source>
</evidence>
<comment type="caution">
    <text evidence="2">The sequence shown here is derived from an EMBL/GenBank/DDBJ whole genome shotgun (WGS) entry which is preliminary data.</text>
</comment>
<proteinExistence type="predicted"/>
<evidence type="ECO:0000313" key="2">
    <source>
        <dbReference type="EMBL" id="CAI2165579.1"/>
    </source>
</evidence>
<feature type="region of interest" description="Disordered" evidence="1">
    <location>
        <begin position="1"/>
        <end position="28"/>
    </location>
</feature>
<dbReference type="AlphaFoldDB" id="A0A9W4SEH4"/>
<sequence>MSSINNYCSNVQQEDAAETNQPPSFDYDCPSETYDIINTYDNDGNIQDIQAAEFTNQPQTFDLPSSETADIFASLNTNMSDNYESHHQDVVSEMYSPHNYMYNRPIISDDQNFNQGLDMQQPNDFQQTPQLFIFQNIYAGLTDNTATANTNNLPNNYESHIQASNNMSDYHNYNQGFEANTEHSGGSCEEVEKINKNKTYSFVWEDIPTEHLLSYLKDNKKLVLELKKRGSTAGKVRKPLWEKASIMLRNINDNYSIYSEKRCEIRWKNIKQNHDNKFEKYQLDVKEILGEKN</sequence>
<accession>A0A9W4SEH4</accession>
<protein>
    <submittedName>
        <fullName evidence="2">14145_t:CDS:1</fullName>
    </submittedName>
</protein>
<reference evidence="2" key="1">
    <citation type="submission" date="2022-08" db="EMBL/GenBank/DDBJ databases">
        <authorList>
            <person name="Kallberg Y."/>
            <person name="Tangrot J."/>
            <person name="Rosling A."/>
        </authorList>
    </citation>
    <scope>NUCLEOTIDE SEQUENCE</scope>
    <source>
        <strain evidence="2">Wild A</strain>
    </source>
</reference>